<dbReference type="SUPFAM" id="SSF46785">
    <property type="entry name" value="Winged helix' DNA-binding domain"/>
    <property type="match status" value="1"/>
</dbReference>
<dbReference type="EMBL" id="PHFW01000003">
    <property type="protein sequence ID" value="PQM26039.1"/>
    <property type="molecule type" value="Genomic_DNA"/>
</dbReference>
<dbReference type="InterPro" id="IPR036390">
    <property type="entry name" value="WH_DNA-bd_sf"/>
</dbReference>
<dbReference type="PRINTS" id="PR00039">
    <property type="entry name" value="HTHLYSR"/>
</dbReference>
<evidence type="ECO:0000256" key="2">
    <source>
        <dbReference type="ARBA" id="ARBA00023015"/>
    </source>
</evidence>
<dbReference type="Gene3D" id="3.40.190.10">
    <property type="entry name" value="Periplasmic binding protein-like II"/>
    <property type="match status" value="2"/>
</dbReference>
<dbReference type="OrthoDB" id="9813056at2"/>
<protein>
    <submittedName>
        <fullName evidence="6">LysR family transcriptional regulator</fullName>
    </submittedName>
</protein>
<sequence length="295" mass="32208">MPRLIPSLNGLESFEATARLGSVTRAADELNLTQSAVSRHIIVLEKRLGIALFVRRAKRLELSEAGAAYLMEVRNSLASLQTATASLIASRGRTGSLSIAALPTFGANWLVPRLPRFRAQHPGISLQLVGRPEPFDFAFDRVDCAIHFGTADWPGAVSEFLCTETLALVAPPAVAARIDSPEALLGETLLHVSSRPFAWRDWTKFAGFSDLPIKPQITVDSFAMALAAVRSELAIAVLPTFLVEPDLQAGTLVLLMNDGAPSNSNYYFVRPKDRGIPYSVREFGEWLQREVNRGP</sequence>
<evidence type="ECO:0000256" key="1">
    <source>
        <dbReference type="ARBA" id="ARBA00009437"/>
    </source>
</evidence>
<keyword evidence="3" id="KW-0238">DNA-binding</keyword>
<comment type="caution">
    <text evidence="6">The sequence shown here is derived from an EMBL/GenBank/DDBJ whole genome shotgun (WGS) entry which is preliminary data.</text>
</comment>
<dbReference type="GO" id="GO:0043565">
    <property type="term" value="F:sequence-specific DNA binding"/>
    <property type="evidence" value="ECO:0007669"/>
    <property type="project" value="TreeGrafter"/>
</dbReference>
<dbReference type="Proteomes" id="UP000238954">
    <property type="component" value="Chromosome"/>
</dbReference>
<dbReference type="GO" id="GO:0003700">
    <property type="term" value="F:DNA-binding transcription factor activity"/>
    <property type="evidence" value="ECO:0007669"/>
    <property type="project" value="InterPro"/>
</dbReference>
<dbReference type="Pfam" id="PF03466">
    <property type="entry name" value="LysR_substrate"/>
    <property type="match status" value="1"/>
</dbReference>
<feature type="domain" description="HTH lysR-type" evidence="5">
    <location>
        <begin position="6"/>
        <end position="63"/>
    </location>
</feature>
<dbReference type="InterPro" id="IPR000847">
    <property type="entry name" value="LysR_HTH_N"/>
</dbReference>
<evidence type="ECO:0000313" key="7">
    <source>
        <dbReference type="Proteomes" id="UP000238954"/>
    </source>
</evidence>
<keyword evidence="7" id="KW-1185">Reference proteome</keyword>
<keyword evidence="2" id="KW-0805">Transcription regulation</keyword>
<proteinExistence type="inferred from homology"/>
<dbReference type="PANTHER" id="PTHR30537">
    <property type="entry name" value="HTH-TYPE TRANSCRIPTIONAL REGULATOR"/>
    <property type="match status" value="1"/>
</dbReference>
<reference evidence="7" key="1">
    <citation type="submission" date="2017-11" db="EMBL/GenBank/DDBJ databases">
        <title>The complete genome sequence of Sphingopyxis pomeranensis sp. nov. strain WS5A3p.</title>
        <authorList>
            <person name="Kaminski M.A."/>
        </authorList>
    </citation>
    <scope>NUCLEOTIDE SEQUENCE [LARGE SCALE GENOMIC DNA]</scope>
    <source>
        <strain evidence="7">WS5A3p</strain>
    </source>
</reference>
<dbReference type="InterPro" id="IPR058163">
    <property type="entry name" value="LysR-type_TF_proteobact-type"/>
</dbReference>
<evidence type="ECO:0000259" key="5">
    <source>
        <dbReference type="PROSITE" id="PS50931"/>
    </source>
</evidence>
<keyword evidence="4" id="KW-0804">Transcription</keyword>
<gene>
    <name evidence="6" type="ORF">CVO77_13145</name>
</gene>
<dbReference type="SUPFAM" id="SSF53850">
    <property type="entry name" value="Periplasmic binding protein-like II"/>
    <property type="match status" value="1"/>
</dbReference>
<dbReference type="PROSITE" id="PS50931">
    <property type="entry name" value="HTH_LYSR"/>
    <property type="match status" value="1"/>
</dbReference>
<dbReference type="RefSeq" id="WP_105999420.1">
    <property type="nucleotide sequence ID" value="NZ_CM009578.1"/>
</dbReference>
<dbReference type="GO" id="GO:0006351">
    <property type="term" value="P:DNA-templated transcription"/>
    <property type="evidence" value="ECO:0007669"/>
    <property type="project" value="TreeGrafter"/>
</dbReference>
<name>A0A2S8B196_9SPHN</name>
<dbReference type="InterPro" id="IPR005119">
    <property type="entry name" value="LysR_subst-bd"/>
</dbReference>
<dbReference type="AlphaFoldDB" id="A0A2S8B196"/>
<comment type="similarity">
    <text evidence="1">Belongs to the LysR transcriptional regulatory family.</text>
</comment>
<evidence type="ECO:0000313" key="6">
    <source>
        <dbReference type="EMBL" id="PQM26039.1"/>
    </source>
</evidence>
<accession>A0A2S8B196</accession>
<dbReference type="InterPro" id="IPR036388">
    <property type="entry name" value="WH-like_DNA-bd_sf"/>
</dbReference>
<evidence type="ECO:0000256" key="3">
    <source>
        <dbReference type="ARBA" id="ARBA00023125"/>
    </source>
</evidence>
<dbReference type="Pfam" id="PF00126">
    <property type="entry name" value="HTH_1"/>
    <property type="match status" value="1"/>
</dbReference>
<dbReference type="Gene3D" id="1.10.10.10">
    <property type="entry name" value="Winged helix-like DNA-binding domain superfamily/Winged helix DNA-binding domain"/>
    <property type="match status" value="1"/>
</dbReference>
<evidence type="ECO:0000256" key="4">
    <source>
        <dbReference type="ARBA" id="ARBA00023163"/>
    </source>
</evidence>
<dbReference type="PANTHER" id="PTHR30537:SF74">
    <property type="entry name" value="HTH-TYPE TRANSCRIPTIONAL REGULATOR TRPI"/>
    <property type="match status" value="1"/>
</dbReference>
<organism evidence="6 7">
    <name type="scientific">Sphingopyxis lindanitolerans</name>
    <dbReference type="NCBI Taxonomy" id="2054227"/>
    <lineage>
        <taxon>Bacteria</taxon>
        <taxon>Pseudomonadati</taxon>
        <taxon>Pseudomonadota</taxon>
        <taxon>Alphaproteobacteria</taxon>
        <taxon>Sphingomonadales</taxon>
        <taxon>Sphingomonadaceae</taxon>
        <taxon>Sphingopyxis</taxon>
    </lineage>
</organism>